<protein>
    <submittedName>
        <fullName evidence="2">Uncharacterized protein</fullName>
    </submittedName>
</protein>
<dbReference type="EMBL" id="CAJNOL010002874">
    <property type="protein sequence ID" value="CAF1534353.1"/>
    <property type="molecule type" value="Genomic_DNA"/>
</dbReference>
<evidence type="ECO:0000313" key="4">
    <source>
        <dbReference type="Proteomes" id="UP000663854"/>
    </source>
</evidence>
<dbReference type="Proteomes" id="UP000663870">
    <property type="component" value="Unassembled WGS sequence"/>
</dbReference>
<evidence type="ECO:0000313" key="5">
    <source>
        <dbReference type="Proteomes" id="UP000663870"/>
    </source>
</evidence>
<evidence type="ECO:0000313" key="2">
    <source>
        <dbReference type="EMBL" id="CAF1253654.1"/>
    </source>
</evidence>
<organism evidence="2 4">
    <name type="scientific">Rotaria sordida</name>
    <dbReference type="NCBI Taxonomy" id="392033"/>
    <lineage>
        <taxon>Eukaryota</taxon>
        <taxon>Metazoa</taxon>
        <taxon>Spiralia</taxon>
        <taxon>Gnathifera</taxon>
        <taxon>Rotifera</taxon>
        <taxon>Eurotatoria</taxon>
        <taxon>Bdelloidea</taxon>
        <taxon>Philodinida</taxon>
        <taxon>Philodinidae</taxon>
        <taxon>Rotaria</taxon>
    </lineage>
</organism>
<dbReference type="AlphaFoldDB" id="A0A815A7T4"/>
<dbReference type="GO" id="GO:0003676">
    <property type="term" value="F:nucleic acid binding"/>
    <property type="evidence" value="ECO:0007669"/>
    <property type="project" value="InterPro"/>
</dbReference>
<dbReference type="InterPro" id="IPR036397">
    <property type="entry name" value="RNaseH_sf"/>
</dbReference>
<proteinExistence type="predicted"/>
<dbReference type="Gene3D" id="3.30.420.10">
    <property type="entry name" value="Ribonuclease H-like superfamily/Ribonuclease H"/>
    <property type="match status" value="1"/>
</dbReference>
<dbReference type="PANTHER" id="PTHR33939">
    <property type="entry name" value="PROTEIN CBG22215"/>
    <property type="match status" value="1"/>
</dbReference>
<dbReference type="PANTHER" id="PTHR33939:SF1">
    <property type="entry name" value="DUF4371 DOMAIN-CONTAINING PROTEIN"/>
    <property type="match status" value="1"/>
</dbReference>
<feature type="region of interest" description="Disordered" evidence="1">
    <location>
        <begin position="1"/>
        <end position="29"/>
    </location>
</feature>
<feature type="compositionally biased region" description="Acidic residues" evidence="1">
    <location>
        <begin position="555"/>
        <end position="576"/>
    </location>
</feature>
<dbReference type="Proteomes" id="UP000663854">
    <property type="component" value="Unassembled WGS sequence"/>
</dbReference>
<evidence type="ECO:0000256" key="1">
    <source>
        <dbReference type="SAM" id="MobiDB-lite"/>
    </source>
</evidence>
<sequence length="576" mass="66320">MDIDPDNADSYGSDCGHGGIRPGAGRKRKIRSSSIDIMTDARRKHAARRQETDELRKWINELKWSHQGVPSTRRDNATALLVIFNLLLEDDNLTQTEAIDTAGRYLGRSAAGLRALVAHWNKYQEIYVESGTRGRPFGQQSSELFVSLPHFVMTSIMDRHAEGKATTVKDIQQAIVDTYQEYIGYWPIYYLMHDKMKLSYGLLKDSAKLTEDADRIKRIRQFLVKYATALNLQKNKEAVVCYMDESYVNTGHHMHYGWYADANRNILTGTGVGKRLIIVHAITNDGLLQHFDASTNKTISAELIYEAKNPTGDFHSNMDGYNFRLWVEQYLFPAFEAKYGHQKRMILILDNAPYHKELGKGYINVKSMSKIDMINLLISKNVHSIVILRNGQAKKFKKDQWNMNGPSGPYKEELRVFIESWIRQYPDLQKTLLEKLFEQKSFAAKASVSDFHYFILTPPYNPQFQPIELVWSYVKRYVAKQFTSSRTVQQLIEQTKKGFYGDGGDPEGISTEMVRNMISHAHKYCDISINNDPELEGSIVNLKNVKDYEEIYEKEQDEDDDDDINVEEDDDNSITY</sequence>
<evidence type="ECO:0000313" key="3">
    <source>
        <dbReference type="EMBL" id="CAF1534353.1"/>
    </source>
</evidence>
<dbReference type="EMBL" id="CAJNOH010001825">
    <property type="protein sequence ID" value="CAF1253654.1"/>
    <property type="molecule type" value="Genomic_DNA"/>
</dbReference>
<name>A0A815A7T4_9BILA</name>
<reference evidence="2" key="1">
    <citation type="submission" date="2021-02" db="EMBL/GenBank/DDBJ databases">
        <authorList>
            <person name="Nowell W R."/>
        </authorList>
    </citation>
    <scope>NUCLEOTIDE SEQUENCE</scope>
</reference>
<keyword evidence="5" id="KW-1185">Reference proteome</keyword>
<comment type="caution">
    <text evidence="2">The sequence shown here is derived from an EMBL/GenBank/DDBJ whole genome shotgun (WGS) entry which is preliminary data.</text>
</comment>
<accession>A0A815A7T4</accession>
<gene>
    <name evidence="3" type="ORF">JXQ802_LOCUS42475</name>
    <name evidence="2" type="ORF">PYM288_LOCUS27511</name>
</gene>
<feature type="region of interest" description="Disordered" evidence="1">
    <location>
        <begin position="553"/>
        <end position="576"/>
    </location>
</feature>